<feature type="non-terminal residue" evidence="4">
    <location>
        <position position="129"/>
    </location>
</feature>
<keyword evidence="1" id="KW-0805">Transcription regulation</keyword>
<dbReference type="InterPro" id="IPR014757">
    <property type="entry name" value="Tscrpt_reg_IclR_C"/>
</dbReference>
<dbReference type="PANTHER" id="PTHR30136:SF24">
    <property type="entry name" value="HTH-TYPE TRANSCRIPTIONAL REPRESSOR ALLR"/>
    <property type="match status" value="1"/>
</dbReference>
<proteinExistence type="predicted"/>
<dbReference type="EMBL" id="BARU01014939">
    <property type="protein sequence ID" value="GAH38484.1"/>
    <property type="molecule type" value="Genomic_DNA"/>
</dbReference>
<dbReference type="InterPro" id="IPR050707">
    <property type="entry name" value="HTH_MetabolicPath_Reg"/>
</dbReference>
<gene>
    <name evidence="4" type="ORF">S03H2_26043</name>
</gene>
<feature type="domain" description="IclR-ED" evidence="3">
    <location>
        <begin position="23"/>
        <end position="129"/>
    </location>
</feature>
<dbReference type="PANTHER" id="PTHR30136">
    <property type="entry name" value="HELIX-TURN-HELIX TRANSCRIPTIONAL REGULATOR, ICLR FAMILY"/>
    <property type="match status" value="1"/>
</dbReference>
<dbReference type="InterPro" id="IPR029016">
    <property type="entry name" value="GAF-like_dom_sf"/>
</dbReference>
<evidence type="ECO:0000256" key="2">
    <source>
        <dbReference type="ARBA" id="ARBA00023163"/>
    </source>
</evidence>
<dbReference type="SUPFAM" id="SSF55781">
    <property type="entry name" value="GAF domain-like"/>
    <property type="match status" value="1"/>
</dbReference>
<accession>X1GAA0</accession>
<evidence type="ECO:0000259" key="3">
    <source>
        <dbReference type="PROSITE" id="PS51078"/>
    </source>
</evidence>
<dbReference type="Gene3D" id="1.10.10.10">
    <property type="entry name" value="Winged helix-like DNA-binding domain superfamily/Winged helix DNA-binding domain"/>
    <property type="match status" value="1"/>
</dbReference>
<name>X1GAA0_9ZZZZ</name>
<comment type="caution">
    <text evidence="4">The sequence shown here is derived from an EMBL/GenBank/DDBJ whole genome shotgun (WGS) entry which is preliminary data.</text>
</comment>
<protein>
    <recommendedName>
        <fullName evidence="3">IclR-ED domain-containing protein</fullName>
    </recommendedName>
</protein>
<dbReference type="Pfam" id="PF01614">
    <property type="entry name" value="IclR_C"/>
    <property type="match status" value="1"/>
</dbReference>
<organism evidence="4">
    <name type="scientific">marine sediment metagenome</name>
    <dbReference type="NCBI Taxonomy" id="412755"/>
    <lineage>
        <taxon>unclassified sequences</taxon>
        <taxon>metagenomes</taxon>
        <taxon>ecological metagenomes</taxon>
    </lineage>
</organism>
<dbReference type="GO" id="GO:0003700">
    <property type="term" value="F:DNA-binding transcription factor activity"/>
    <property type="evidence" value="ECO:0007669"/>
    <property type="project" value="TreeGrafter"/>
</dbReference>
<dbReference type="GO" id="GO:0003677">
    <property type="term" value="F:DNA binding"/>
    <property type="evidence" value="ECO:0007669"/>
    <property type="project" value="UniProtKB-KW"/>
</dbReference>
<evidence type="ECO:0000313" key="4">
    <source>
        <dbReference type="EMBL" id="GAH38484.1"/>
    </source>
</evidence>
<sequence length="129" mass="14427">STTHRLLNTLKASGFVSQDAVTKHYYLGHVMTHLASRTDVLHRKLIAYSSDEMRYLRDLTGETVAIWIKVGTQRMLLEELPSNQTIRLTMGKGFVAPLYSGAGGKVLLSQLPDSERQMILNAIKLVKIT</sequence>
<evidence type="ECO:0000256" key="1">
    <source>
        <dbReference type="ARBA" id="ARBA00023015"/>
    </source>
</evidence>
<dbReference type="GO" id="GO:0045892">
    <property type="term" value="P:negative regulation of DNA-templated transcription"/>
    <property type="evidence" value="ECO:0007669"/>
    <property type="project" value="TreeGrafter"/>
</dbReference>
<dbReference type="InterPro" id="IPR036388">
    <property type="entry name" value="WH-like_DNA-bd_sf"/>
</dbReference>
<reference evidence="4" key="1">
    <citation type="journal article" date="2014" name="Front. Microbiol.">
        <title>High frequency of phylogenetically diverse reductive dehalogenase-homologous genes in deep subseafloor sedimentary metagenomes.</title>
        <authorList>
            <person name="Kawai M."/>
            <person name="Futagami T."/>
            <person name="Toyoda A."/>
            <person name="Takaki Y."/>
            <person name="Nishi S."/>
            <person name="Hori S."/>
            <person name="Arai W."/>
            <person name="Tsubouchi T."/>
            <person name="Morono Y."/>
            <person name="Uchiyama I."/>
            <person name="Ito T."/>
            <person name="Fujiyama A."/>
            <person name="Inagaki F."/>
            <person name="Takami H."/>
        </authorList>
    </citation>
    <scope>NUCLEOTIDE SEQUENCE</scope>
    <source>
        <strain evidence="4">Expedition CK06-06</strain>
    </source>
</reference>
<dbReference type="Gene3D" id="3.30.450.40">
    <property type="match status" value="1"/>
</dbReference>
<feature type="non-terminal residue" evidence="4">
    <location>
        <position position="1"/>
    </location>
</feature>
<keyword evidence="2" id="KW-0804">Transcription</keyword>
<dbReference type="AlphaFoldDB" id="X1GAA0"/>
<dbReference type="PROSITE" id="PS51078">
    <property type="entry name" value="ICLR_ED"/>
    <property type="match status" value="1"/>
</dbReference>